<accession>T1JD15</accession>
<organism evidence="1 2">
    <name type="scientific">Strigamia maritima</name>
    <name type="common">European centipede</name>
    <name type="synonym">Geophilus maritimus</name>
    <dbReference type="NCBI Taxonomy" id="126957"/>
    <lineage>
        <taxon>Eukaryota</taxon>
        <taxon>Metazoa</taxon>
        <taxon>Ecdysozoa</taxon>
        <taxon>Arthropoda</taxon>
        <taxon>Myriapoda</taxon>
        <taxon>Chilopoda</taxon>
        <taxon>Pleurostigmophora</taxon>
        <taxon>Geophilomorpha</taxon>
        <taxon>Linotaeniidae</taxon>
        <taxon>Strigamia</taxon>
    </lineage>
</organism>
<name>T1JD15_STRMM</name>
<protein>
    <submittedName>
        <fullName evidence="1">Uncharacterized protein</fullName>
    </submittedName>
</protein>
<dbReference type="EMBL" id="JH432094">
    <property type="status" value="NOT_ANNOTATED_CDS"/>
    <property type="molecule type" value="Genomic_DNA"/>
</dbReference>
<dbReference type="Proteomes" id="UP000014500">
    <property type="component" value="Unassembled WGS sequence"/>
</dbReference>
<dbReference type="HOGENOM" id="CLU_1221051_0_0_1"/>
<keyword evidence="2" id="KW-1185">Reference proteome</keyword>
<reference evidence="2" key="1">
    <citation type="submission" date="2011-05" db="EMBL/GenBank/DDBJ databases">
        <authorList>
            <person name="Richards S.R."/>
            <person name="Qu J."/>
            <person name="Jiang H."/>
            <person name="Jhangiani S.N."/>
            <person name="Agravi P."/>
            <person name="Goodspeed R."/>
            <person name="Gross S."/>
            <person name="Mandapat C."/>
            <person name="Jackson L."/>
            <person name="Mathew T."/>
            <person name="Pu L."/>
            <person name="Thornton R."/>
            <person name="Saada N."/>
            <person name="Wilczek-Boney K.B."/>
            <person name="Lee S."/>
            <person name="Kovar C."/>
            <person name="Wu Y."/>
            <person name="Scherer S.E."/>
            <person name="Worley K.C."/>
            <person name="Muzny D.M."/>
            <person name="Gibbs R."/>
        </authorList>
    </citation>
    <scope>NUCLEOTIDE SEQUENCE</scope>
    <source>
        <strain evidence="2">Brora</strain>
    </source>
</reference>
<proteinExistence type="predicted"/>
<dbReference type="EnsemblMetazoa" id="SMAR011694-RA">
    <property type="protein sequence ID" value="SMAR011694-PA"/>
    <property type="gene ID" value="SMAR011694"/>
</dbReference>
<evidence type="ECO:0000313" key="1">
    <source>
        <dbReference type="EnsemblMetazoa" id="SMAR011694-PA"/>
    </source>
</evidence>
<reference evidence="1" key="2">
    <citation type="submission" date="2015-02" db="UniProtKB">
        <authorList>
            <consortium name="EnsemblMetazoa"/>
        </authorList>
    </citation>
    <scope>IDENTIFICATION</scope>
</reference>
<sequence length="227" mass="26199">MRVIADKLESVEATNLSVYIMIKYPGNNKISESNYQSFSTRERISSHDSRELIKLLRVRGYKQDGAMRVKPVSKYKGKISVLMYEKFQVCNAENGVMRYLFVREEICHKCEKWRISSGFKWMCKPGFSCLEQFMERLCRSTSQNPRYYLYSGNLSLCHYRGCIRSVSLLESPDRARIFSSLEKELCTGLGTKSICRNKAETSNFLAEFTVSPEAYIQNKQSACSSLI</sequence>
<dbReference type="AlphaFoldDB" id="T1JD15"/>
<evidence type="ECO:0000313" key="2">
    <source>
        <dbReference type="Proteomes" id="UP000014500"/>
    </source>
</evidence>